<keyword evidence="2" id="KW-1185">Reference proteome</keyword>
<dbReference type="Proteomes" id="UP001642464">
    <property type="component" value="Unassembled WGS sequence"/>
</dbReference>
<comment type="caution">
    <text evidence="1">The sequence shown here is derived from an EMBL/GenBank/DDBJ whole genome shotgun (WGS) entry which is preliminary data.</text>
</comment>
<protein>
    <submittedName>
        <fullName evidence="1">Oxidoreductase</fullName>
    </submittedName>
</protein>
<gene>
    <name evidence="1" type="ORF">SCF082_LOCUS32693</name>
</gene>
<evidence type="ECO:0000313" key="2">
    <source>
        <dbReference type="Proteomes" id="UP001642464"/>
    </source>
</evidence>
<reference evidence="1 2" key="1">
    <citation type="submission" date="2024-02" db="EMBL/GenBank/DDBJ databases">
        <authorList>
            <person name="Chen Y."/>
            <person name="Shah S."/>
            <person name="Dougan E. K."/>
            <person name="Thang M."/>
            <person name="Chan C."/>
        </authorList>
    </citation>
    <scope>NUCLEOTIDE SEQUENCE [LARGE SCALE GENOMIC DNA]</scope>
</reference>
<dbReference type="Gene3D" id="2.60.40.10">
    <property type="entry name" value="Immunoglobulins"/>
    <property type="match status" value="1"/>
</dbReference>
<name>A0ABP0NKM0_9DINO</name>
<evidence type="ECO:0000313" key="1">
    <source>
        <dbReference type="EMBL" id="CAK9062975.1"/>
    </source>
</evidence>
<organism evidence="1 2">
    <name type="scientific">Durusdinium trenchii</name>
    <dbReference type="NCBI Taxonomy" id="1381693"/>
    <lineage>
        <taxon>Eukaryota</taxon>
        <taxon>Sar</taxon>
        <taxon>Alveolata</taxon>
        <taxon>Dinophyceae</taxon>
        <taxon>Suessiales</taxon>
        <taxon>Symbiodiniaceae</taxon>
        <taxon>Durusdinium</taxon>
    </lineage>
</organism>
<accession>A0ABP0NKM0</accession>
<dbReference type="EMBL" id="CAXAMM010028535">
    <property type="protein sequence ID" value="CAK9062975.1"/>
    <property type="molecule type" value="Genomic_DNA"/>
</dbReference>
<proteinExistence type="predicted"/>
<dbReference type="InterPro" id="IPR013783">
    <property type="entry name" value="Ig-like_fold"/>
</dbReference>
<sequence length="109" mass="12058">MLSSKQIPAEDESVHQPGSVVHWVLVNDGTVKTLHWALANMSNVIWPADACCQLFYNTPGFVKLPSDIKIPQEVPGGLTVEVDIPVLLPEQSGQPKAMWAIFSSSWERF</sequence>